<sequence length="238" mass="26172">MSERILEVKGLNGGYGSVQILYDIDLYVDKGEFVTIIGPNGCGKSTLIKTIFGIATHYSGSVVHNGDEVSGWRTDQLVNRGIAYVPQVNNVFPSLTVHENLQMGGNKLPTKLLNERIERALNMFPDLRDRTHDLAASLSGGERQMLAISRALISNPTFLLLDEPTAALSPLYQQQIIERIDSLRSEGITVLIVEQNARLSLARSDRGYILASGKVVHTSDAQHILTDPEIGEYFLGSH</sequence>
<organism evidence="7">
    <name type="scientific">uncultured marine group II/III euryarchaeote AD1000_70_A08</name>
    <dbReference type="NCBI Taxonomy" id="1457803"/>
    <lineage>
        <taxon>Archaea</taxon>
        <taxon>Methanobacteriati</taxon>
        <taxon>Methanobacteriota</taxon>
        <taxon>environmental samples</taxon>
    </lineage>
</organism>
<dbReference type="Gene3D" id="3.40.50.300">
    <property type="entry name" value="P-loop containing nucleotide triphosphate hydrolases"/>
    <property type="match status" value="1"/>
</dbReference>
<dbReference type="PANTHER" id="PTHR43820">
    <property type="entry name" value="HIGH-AFFINITY BRANCHED-CHAIN AMINO ACID TRANSPORT ATP-BINDING PROTEIN LIVF"/>
    <property type="match status" value="1"/>
</dbReference>
<dbReference type="InterPro" id="IPR003439">
    <property type="entry name" value="ABC_transporter-like_ATP-bd"/>
</dbReference>
<dbReference type="GO" id="GO:0005524">
    <property type="term" value="F:ATP binding"/>
    <property type="evidence" value="ECO:0007669"/>
    <property type="project" value="UniProtKB-KW"/>
</dbReference>
<dbReference type="GO" id="GO:0016887">
    <property type="term" value="F:ATP hydrolysis activity"/>
    <property type="evidence" value="ECO:0007669"/>
    <property type="project" value="InterPro"/>
</dbReference>
<keyword evidence="5" id="KW-0029">Amino-acid transport</keyword>
<dbReference type="InterPro" id="IPR052156">
    <property type="entry name" value="BCAA_Transport_ATP-bd_LivF"/>
</dbReference>
<dbReference type="PROSITE" id="PS00211">
    <property type="entry name" value="ABC_TRANSPORTER_1"/>
    <property type="match status" value="1"/>
</dbReference>
<gene>
    <name evidence="7" type="primary">livF</name>
</gene>
<dbReference type="EMBL" id="KF900461">
    <property type="protein sequence ID" value="AIE95772.1"/>
    <property type="molecule type" value="Genomic_DNA"/>
</dbReference>
<evidence type="ECO:0000256" key="3">
    <source>
        <dbReference type="ARBA" id="ARBA00022741"/>
    </source>
</evidence>
<evidence type="ECO:0000313" key="7">
    <source>
        <dbReference type="EMBL" id="AIE95772.1"/>
    </source>
</evidence>
<comment type="similarity">
    <text evidence="1">Belongs to the ABC transporter superfamily.</text>
</comment>
<name>A0A075G1P1_9EURY</name>
<dbReference type="PROSITE" id="PS50893">
    <property type="entry name" value="ABC_TRANSPORTER_2"/>
    <property type="match status" value="1"/>
</dbReference>
<protein>
    <submittedName>
        <fullName evidence="7">ABC transporter related protein (LivF)</fullName>
    </submittedName>
</protein>
<keyword evidence="2" id="KW-0813">Transport</keyword>
<evidence type="ECO:0000256" key="2">
    <source>
        <dbReference type="ARBA" id="ARBA00022448"/>
    </source>
</evidence>
<keyword evidence="3" id="KW-0547">Nucleotide-binding</keyword>
<evidence type="ECO:0000256" key="5">
    <source>
        <dbReference type="ARBA" id="ARBA00022970"/>
    </source>
</evidence>
<evidence type="ECO:0000259" key="6">
    <source>
        <dbReference type="PROSITE" id="PS50893"/>
    </source>
</evidence>
<dbReference type="SUPFAM" id="SSF52540">
    <property type="entry name" value="P-loop containing nucleoside triphosphate hydrolases"/>
    <property type="match status" value="1"/>
</dbReference>
<accession>A0A075G1P1</accession>
<dbReference type="Pfam" id="PF00005">
    <property type="entry name" value="ABC_tran"/>
    <property type="match status" value="1"/>
</dbReference>
<dbReference type="SMART" id="SM00382">
    <property type="entry name" value="AAA"/>
    <property type="match status" value="1"/>
</dbReference>
<dbReference type="AlphaFoldDB" id="A0A075G1P1"/>
<feature type="domain" description="ABC transporter" evidence="6">
    <location>
        <begin position="6"/>
        <end position="237"/>
    </location>
</feature>
<dbReference type="GO" id="GO:0015807">
    <property type="term" value="P:L-amino acid transport"/>
    <property type="evidence" value="ECO:0007669"/>
    <property type="project" value="TreeGrafter"/>
</dbReference>
<evidence type="ECO:0000256" key="4">
    <source>
        <dbReference type="ARBA" id="ARBA00022840"/>
    </source>
</evidence>
<dbReference type="GO" id="GO:0015658">
    <property type="term" value="F:branched-chain amino acid transmembrane transporter activity"/>
    <property type="evidence" value="ECO:0007669"/>
    <property type="project" value="TreeGrafter"/>
</dbReference>
<reference evidence="7" key="1">
    <citation type="journal article" date="2014" name="Genome Biol. Evol.">
        <title>Pangenome evidence for extensive interdomain horizontal transfer affecting lineage core and shell genes in uncultured planktonic thaumarchaeota and euryarchaeota.</title>
        <authorList>
            <person name="Deschamps P."/>
            <person name="Zivanovic Y."/>
            <person name="Moreira D."/>
            <person name="Rodriguez-Valera F."/>
            <person name="Lopez-Garcia P."/>
        </authorList>
    </citation>
    <scope>NUCLEOTIDE SEQUENCE</scope>
</reference>
<evidence type="ECO:0000256" key="1">
    <source>
        <dbReference type="ARBA" id="ARBA00005417"/>
    </source>
</evidence>
<dbReference type="CDD" id="cd03224">
    <property type="entry name" value="ABC_TM1139_LivF_branched"/>
    <property type="match status" value="1"/>
</dbReference>
<proteinExistence type="inferred from homology"/>
<dbReference type="PANTHER" id="PTHR43820:SF4">
    <property type="entry name" value="HIGH-AFFINITY BRANCHED-CHAIN AMINO ACID TRANSPORT ATP-BINDING PROTEIN LIVF"/>
    <property type="match status" value="1"/>
</dbReference>
<dbReference type="InterPro" id="IPR027417">
    <property type="entry name" value="P-loop_NTPase"/>
</dbReference>
<keyword evidence="4" id="KW-0067">ATP-binding</keyword>
<dbReference type="InterPro" id="IPR003593">
    <property type="entry name" value="AAA+_ATPase"/>
</dbReference>
<dbReference type="InterPro" id="IPR017871">
    <property type="entry name" value="ABC_transporter-like_CS"/>
</dbReference>